<feature type="compositionally biased region" description="Basic and acidic residues" evidence="1">
    <location>
        <begin position="352"/>
        <end position="361"/>
    </location>
</feature>
<reference evidence="2" key="1">
    <citation type="submission" date="2024-10" db="EMBL/GenBank/DDBJ databases">
        <authorList>
            <person name="Ryan C."/>
        </authorList>
    </citation>
    <scope>NUCLEOTIDE SEQUENCE [LARGE SCALE GENOMIC DNA]</scope>
</reference>
<name>A0ABC8YB87_9POAL</name>
<dbReference type="AlphaFoldDB" id="A0ABC8YB87"/>
<sequence>MGSITRDPLQNHWVQEVEEEEVEEEIESSAAMDALFRASEAKRRKNAREWMEVWAKRGEVAKEHGYSPTPPPIQILDHPDLFERAWGWDTILPYSMVHPLSKYKKYLQDYYNHNEKETNAGGFGLNGDDHVNGLAALAHSCTKMEDHLMFLWDRCARDLTTDEMEIKLTSERITKRAREMINALESDFPAAAISFKCITKEAELMYQWLISGNATDTSSIAISNEIRQCALSFMTYRKHEYIPAAAAMMGIMKEAKLMCELMRKEYNEDTNEKMLNSFCVRNCTLSLMLDICDECSAVGVPTRGIIPANLNFSESDGMGFQENVDKVEGKEINKHKDESNGKNSKKQLARNNLEERDRINENKPMTKKTKEDLARNNLEKRNKDGTERVKDKTTVMEGMVWIMGPMENWKHSKEDMLITRQSPLGEKADEMEDLENKNGRQDAFSWPKPGGRVNGAAGSNGL</sequence>
<feature type="region of interest" description="Disordered" evidence="1">
    <location>
        <begin position="422"/>
        <end position="462"/>
    </location>
</feature>
<feature type="compositionally biased region" description="Basic and acidic residues" evidence="1">
    <location>
        <begin position="368"/>
        <end position="391"/>
    </location>
</feature>
<organism evidence="2 3">
    <name type="scientific">Urochloa decumbens</name>
    <dbReference type="NCBI Taxonomy" id="240449"/>
    <lineage>
        <taxon>Eukaryota</taxon>
        <taxon>Viridiplantae</taxon>
        <taxon>Streptophyta</taxon>
        <taxon>Embryophyta</taxon>
        <taxon>Tracheophyta</taxon>
        <taxon>Spermatophyta</taxon>
        <taxon>Magnoliopsida</taxon>
        <taxon>Liliopsida</taxon>
        <taxon>Poales</taxon>
        <taxon>Poaceae</taxon>
        <taxon>PACMAD clade</taxon>
        <taxon>Panicoideae</taxon>
        <taxon>Panicodae</taxon>
        <taxon>Paniceae</taxon>
        <taxon>Melinidinae</taxon>
        <taxon>Urochloa</taxon>
    </lineage>
</organism>
<gene>
    <name evidence="2" type="ORF">URODEC1_LOCUS31908</name>
</gene>
<keyword evidence="3" id="KW-1185">Reference proteome</keyword>
<proteinExistence type="predicted"/>
<evidence type="ECO:0000256" key="1">
    <source>
        <dbReference type="SAM" id="MobiDB-lite"/>
    </source>
</evidence>
<protein>
    <submittedName>
        <fullName evidence="2">Uncharacterized protein</fullName>
    </submittedName>
</protein>
<accession>A0ABC8YB87</accession>
<dbReference type="EMBL" id="OZ075126">
    <property type="protein sequence ID" value="CAL4939427.1"/>
    <property type="molecule type" value="Genomic_DNA"/>
</dbReference>
<feature type="region of interest" description="Disordered" evidence="1">
    <location>
        <begin position="332"/>
        <end position="391"/>
    </location>
</feature>
<evidence type="ECO:0000313" key="3">
    <source>
        <dbReference type="Proteomes" id="UP001497457"/>
    </source>
</evidence>
<evidence type="ECO:0000313" key="2">
    <source>
        <dbReference type="EMBL" id="CAL4939427.1"/>
    </source>
</evidence>
<dbReference type="Proteomes" id="UP001497457">
    <property type="component" value="Chromosome 16b"/>
</dbReference>